<evidence type="ECO:0000259" key="5">
    <source>
        <dbReference type="Pfam" id="PF04055"/>
    </source>
</evidence>
<organism evidence="6">
    <name type="scientific">uncultured bacterium contig00001</name>
    <dbReference type="NCBI Taxonomy" id="1181493"/>
    <lineage>
        <taxon>Bacteria</taxon>
        <taxon>environmental samples</taxon>
    </lineage>
</organism>
<sequence length="299" mass="33749">MATPLFSTELEPKKSHGLDVLPENAKSILRPQKDEQYGFGFSLNPYRGCGNSCRYCFVREYPNHTHGVHDWGKWCTPKLNAPDLLMRQRHKLYGQSLFMSTATDPYQPLEEEYRLSRRCLEVLLECTGTRIVVHTRSPLVVRDIDLLKGFGPRLQVGISIPTDDDTIRQTIEPKAPAIPVRWSTAEKLSAAGIHVNISATPMFPMHSVASYIRRCVECGAKSAWAGHLRLIRDDPFRSVMVAKGWMHILEDDFGDELVAGLAKAFHEKGCKKAKTPKTQTEQSPKKSREKIAGFQPSLF</sequence>
<keyword evidence="2" id="KW-0408">Iron</keyword>
<evidence type="ECO:0000256" key="1">
    <source>
        <dbReference type="ARBA" id="ARBA00022723"/>
    </source>
</evidence>
<keyword evidence="3" id="KW-0411">Iron-sulfur</keyword>
<dbReference type="Pfam" id="PF04055">
    <property type="entry name" value="Radical_SAM"/>
    <property type="match status" value="1"/>
</dbReference>
<proteinExistence type="predicted"/>
<dbReference type="Gene3D" id="3.80.30.30">
    <property type="match status" value="1"/>
</dbReference>
<keyword evidence="1" id="KW-0479">Metal-binding</keyword>
<evidence type="ECO:0000313" key="6">
    <source>
        <dbReference type="EMBL" id="AGS53246.1"/>
    </source>
</evidence>
<dbReference type="InterPro" id="IPR058240">
    <property type="entry name" value="rSAM_sf"/>
</dbReference>
<dbReference type="InterPro" id="IPR040086">
    <property type="entry name" value="MJ0683-like"/>
</dbReference>
<dbReference type="SUPFAM" id="SSF102114">
    <property type="entry name" value="Radical SAM enzymes"/>
    <property type="match status" value="1"/>
</dbReference>
<dbReference type="GO" id="GO:0003824">
    <property type="term" value="F:catalytic activity"/>
    <property type="evidence" value="ECO:0007669"/>
    <property type="project" value="InterPro"/>
</dbReference>
<dbReference type="CDD" id="cd01335">
    <property type="entry name" value="Radical_SAM"/>
    <property type="match status" value="1"/>
</dbReference>
<accession>A0A806K0M2</accession>
<dbReference type="PANTHER" id="PTHR43432:SF3">
    <property type="entry name" value="SLR0285 PROTEIN"/>
    <property type="match status" value="1"/>
</dbReference>
<dbReference type="GO" id="GO:0046872">
    <property type="term" value="F:metal ion binding"/>
    <property type="evidence" value="ECO:0007669"/>
    <property type="project" value="UniProtKB-KW"/>
</dbReference>
<evidence type="ECO:0000256" key="2">
    <source>
        <dbReference type="ARBA" id="ARBA00023004"/>
    </source>
</evidence>
<evidence type="ECO:0000256" key="3">
    <source>
        <dbReference type="ARBA" id="ARBA00023014"/>
    </source>
</evidence>
<dbReference type="SFLD" id="SFLDS00029">
    <property type="entry name" value="Radical_SAM"/>
    <property type="match status" value="1"/>
</dbReference>
<feature type="region of interest" description="Disordered" evidence="4">
    <location>
        <begin position="269"/>
        <end position="299"/>
    </location>
</feature>
<dbReference type="SFLD" id="SFLDG01084">
    <property type="entry name" value="Uncharacterised_Radical_SAM_Su"/>
    <property type="match status" value="1"/>
</dbReference>
<dbReference type="PANTHER" id="PTHR43432">
    <property type="entry name" value="SLR0285 PROTEIN"/>
    <property type="match status" value="1"/>
</dbReference>
<dbReference type="InterPro" id="IPR007197">
    <property type="entry name" value="rSAM"/>
</dbReference>
<dbReference type="GO" id="GO:0051536">
    <property type="term" value="F:iron-sulfur cluster binding"/>
    <property type="evidence" value="ECO:0007669"/>
    <property type="project" value="UniProtKB-KW"/>
</dbReference>
<reference evidence="6" key="1">
    <citation type="submission" date="2012-03" db="EMBL/GenBank/DDBJ databases">
        <title>Functional metagenomics reveals considerable lignocellulase gene clusters in the gut microbiome of a wood-feeding higher termite.</title>
        <authorList>
            <person name="Liu N."/>
        </authorList>
    </citation>
    <scope>NUCLEOTIDE SEQUENCE</scope>
</reference>
<protein>
    <submittedName>
        <fullName evidence="6">Radical SAM domain protein</fullName>
    </submittedName>
</protein>
<name>A0A806K0M2_9BACT</name>
<feature type="domain" description="Radical SAM core" evidence="5">
    <location>
        <begin position="44"/>
        <end position="205"/>
    </location>
</feature>
<dbReference type="EMBL" id="JQ844228">
    <property type="protein sequence ID" value="AGS53246.1"/>
    <property type="molecule type" value="Genomic_DNA"/>
</dbReference>
<dbReference type="AlphaFoldDB" id="A0A806K0M2"/>
<evidence type="ECO:0000256" key="4">
    <source>
        <dbReference type="SAM" id="MobiDB-lite"/>
    </source>
</evidence>